<proteinExistence type="predicted"/>
<accession>A0A964FGH9</accession>
<dbReference type="Proteomes" id="UP000729733">
    <property type="component" value="Unassembled WGS sequence"/>
</dbReference>
<dbReference type="EMBL" id="JADWDC010000009">
    <property type="protein sequence ID" value="MCC0176503.1"/>
    <property type="molecule type" value="Genomic_DNA"/>
</dbReference>
<sequence>MGIQANPAYNAVGDLIPGENKEEFIDQSFNAAGEWMDNLSQKLGVTPETLSKKLGGFIELADGKLDYLAAFLDGSTNFFEHTGIQTVARKLIIQANKEVSNG</sequence>
<comment type="caution">
    <text evidence="1">The sequence shown here is derived from an EMBL/GenBank/DDBJ whole genome shotgun (WGS) entry which is preliminary data.</text>
</comment>
<dbReference type="AlphaFoldDB" id="A0A964FGH9"/>
<evidence type="ECO:0000313" key="2">
    <source>
        <dbReference type="Proteomes" id="UP000729733"/>
    </source>
</evidence>
<keyword evidence="2" id="KW-1185">Reference proteome</keyword>
<organism evidence="1 2">
    <name type="scientific">Waterburya agarophytonicola KI4</name>
    <dbReference type="NCBI Taxonomy" id="2874699"/>
    <lineage>
        <taxon>Bacteria</taxon>
        <taxon>Bacillati</taxon>
        <taxon>Cyanobacteriota</taxon>
        <taxon>Cyanophyceae</taxon>
        <taxon>Pleurocapsales</taxon>
        <taxon>Hyellaceae</taxon>
        <taxon>Waterburya</taxon>
        <taxon>Waterburya agarophytonicola</taxon>
    </lineage>
</organism>
<name>A0A964FGH9_9CYAN</name>
<evidence type="ECO:0000313" key="1">
    <source>
        <dbReference type="EMBL" id="MCC0176503.1"/>
    </source>
</evidence>
<reference evidence="1" key="1">
    <citation type="journal article" date="2021" name="Antonie Van Leeuwenhoek">
        <title>Draft genome and description of Waterburya agarophytonicola gen. nov. sp. nov. (Pleurocapsales, Cyanobacteria): a seaweed symbiont.</title>
        <authorList>
            <person name="Bonthond G."/>
            <person name="Shalygin S."/>
            <person name="Bayer T."/>
            <person name="Weinberger F."/>
        </authorList>
    </citation>
    <scope>NUCLEOTIDE SEQUENCE</scope>
    <source>
        <strain evidence="1">KI4</strain>
    </source>
</reference>
<gene>
    <name evidence="1" type="ORF">I4641_05860</name>
</gene>
<dbReference type="RefSeq" id="WP_229639539.1">
    <property type="nucleotide sequence ID" value="NZ_JADWDC010000009.1"/>
</dbReference>
<protein>
    <submittedName>
        <fullName evidence="1">Uncharacterized protein</fullName>
    </submittedName>
</protein>